<feature type="binding site" evidence="3">
    <location>
        <position position="98"/>
    </location>
    <ligand>
        <name>a divalent metal cation</name>
        <dbReference type="ChEBI" id="CHEBI:60240"/>
        <label>2</label>
    </ligand>
</feature>
<keyword evidence="1 3" id="KW-0479">Metal-binding</keyword>
<name>A0A6M8BD62_9CYAN</name>
<dbReference type="InterPro" id="IPR033665">
    <property type="entry name" value="Deacylase_DTD3"/>
</dbReference>
<feature type="binding site" evidence="3 4">
    <location>
        <position position="11"/>
    </location>
    <ligand>
        <name>a divalent metal cation</name>
        <dbReference type="ChEBI" id="CHEBI:60240"/>
        <label>1</label>
    </ligand>
</feature>
<dbReference type="KEGG" id="theu:HPC62_04610"/>
<evidence type="ECO:0000313" key="5">
    <source>
        <dbReference type="EMBL" id="QKD81561.1"/>
    </source>
</evidence>
<proteinExistence type="inferred from homology"/>
<evidence type="ECO:0000256" key="1">
    <source>
        <dbReference type="ARBA" id="ARBA00022723"/>
    </source>
</evidence>
<feature type="binding site" evidence="3 4">
    <location>
        <position position="160"/>
    </location>
    <ligand>
        <name>a divalent metal cation</name>
        <dbReference type="ChEBI" id="CHEBI:60240"/>
        <label>2</label>
    </ligand>
</feature>
<dbReference type="AlphaFoldDB" id="A0A6M8BD62"/>
<evidence type="ECO:0000256" key="3">
    <source>
        <dbReference type="HAMAP-Rule" id="MF_02048"/>
    </source>
</evidence>
<dbReference type="PROSITE" id="PS01091">
    <property type="entry name" value="TATD_3"/>
    <property type="match status" value="1"/>
</dbReference>
<dbReference type="GO" id="GO:0051499">
    <property type="term" value="F:D-aminoacyl-tRNA deacylase activity"/>
    <property type="evidence" value="ECO:0007669"/>
    <property type="project" value="UniProtKB-UniRule"/>
</dbReference>
<dbReference type="EC" id="3.1.1.96" evidence="3"/>
<dbReference type="InterPro" id="IPR015991">
    <property type="entry name" value="TatD/YcfH-like"/>
</dbReference>
<dbReference type="EMBL" id="CP053661">
    <property type="protein sequence ID" value="QKD81561.1"/>
    <property type="molecule type" value="Genomic_DNA"/>
</dbReference>
<sequence length="283" mass="31568">MTQLPPLIDTHVHLNFESFQPDLLEVAQGWRAAGVVQLVHSCVEPAEFDAIRAIADQFPEISFAVGLHPLDADRWTATMADEIRTLARSDHRVVAIGEMGLDFYKADNRALQFEAFEAQIRVARALDLPIIIHCRDAAAEMAASLRQIWAVDGPVRGVMHCWSGTPEETDWFLELGFYISFSGIVTFKNASQVQASAQRVPGDRLLVETDCPFLTPVPKRGERRNQPAYVRYVAERVAQLRGESLEAIAHQTTQNARRLFRLDVPASDPAWASPDRLPSLSSP</sequence>
<dbReference type="GO" id="GO:0005829">
    <property type="term" value="C:cytosol"/>
    <property type="evidence" value="ECO:0007669"/>
    <property type="project" value="TreeGrafter"/>
</dbReference>
<feature type="binding site" evidence="3 4">
    <location>
        <position position="98"/>
    </location>
    <ligand>
        <name>a divalent metal cation</name>
        <dbReference type="ChEBI" id="CHEBI:60240"/>
        <label>1</label>
    </ligand>
</feature>
<evidence type="ECO:0000256" key="4">
    <source>
        <dbReference type="PIRSR" id="PIRSR005902-1"/>
    </source>
</evidence>
<feature type="binding site" evidence="3 4">
    <location>
        <position position="210"/>
    </location>
    <ligand>
        <name>a divalent metal cation</name>
        <dbReference type="ChEBI" id="CHEBI:60240"/>
        <label>1</label>
    </ligand>
</feature>
<accession>A0A6M8BD62</accession>
<dbReference type="CDD" id="cd01310">
    <property type="entry name" value="TatD_DNAse"/>
    <property type="match status" value="1"/>
</dbReference>
<keyword evidence="6" id="KW-1185">Reference proteome</keyword>
<gene>
    <name evidence="3" type="primary">dtd3</name>
    <name evidence="5" type="ORF">HPC62_04610</name>
</gene>
<protein>
    <recommendedName>
        <fullName evidence="3">D-aminoacyl-tRNA deacylase</fullName>
        <ecNumber evidence="3">3.1.1.96</ecNumber>
    </recommendedName>
</protein>
<dbReference type="InterPro" id="IPR032466">
    <property type="entry name" value="Metal_Hydrolase"/>
</dbReference>
<dbReference type="SUPFAM" id="SSF51556">
    <property type="entry name" value="Metallo-dependent hydrolases"/>
    <property type="match status" value="1"/>
</dbReference>
<evidence type="ECO:0000313" key="6">
    <source>
        <dbReference type="Proteomes" id="UP000505210"/>
    </source>
</evidence>
<feature type="binding site" evidence="3 4">
    <location>
        <position position="133"/>
    </location>
    <ligand>
        <name>a divalent metal cation</name>
        <dbReference type="ChEBI" id="CHEBI:60240"/>
        <label>2</label>
    </ligand>
</feature>
<dbReference type="GO" id="GO:0046872">
    <property type="term" value="F:metal ion binding"/>
    <property type="evidence" value="ECO:0007669"/>
    <property type="project" value="UniProtKB-KW"/>
</dbReference>
<dbReference type="GO" id="GO:0019478">
    <property type="term" value="P:D-amino acid catabolic process"/>
    <property type="evidence" value="ECO:0007669"/>
    <property type="project" value="UniProtKB-UniRule"/>
</dbReference>
<dbReference type="InterPro" id="IPR018228">
    <property type="entry name" value="DNase_TatD-rel_CS"/>
</dbReference>
<dbReference type="NCBIfam" id="TIGR00010">
    <property type="entry name" value="YchF/TatD family DNA exonuclease"/>
    <property type="match status" value="1"/>
</dbReference>
<dbReference type="Pfam" id="PF01026">
    <property type="entry name" value="TatD_DNase"/>
    <property type="match status" value="1"/>
</dbReference>
<dbReference type="PANTHER" id="PTHR46124">
    <property type="entry name" value="D-AMINOACYL-TRNA DEACYLASE"/>
    <property type="match status" value="1"/>
</dbReference>
<organism evidence="5 6">
    <name type="scientific">Thermoleptolyngbya sichuanensis A183</name>
    <dbReference type="NCBI Taxonomy" id="2737172"/>
    <lineage>
        <taxon>Bacteria</taxon>
        <taxon>Bacillati</taxon>
        <taxon>Cyanobacteriota</taxon>
        <taxon>Cyanophyceae</taxon>
        <taxon>Oculatellales</taxon>
        <taxon>Oculatellaceae</taxon>
        <taxon>Thermoleptolyngbya</taxon>
        <taxon>Thermoleptolyngbya sichuanensis</taxon>
    </lineage>
</organism>
<dbReference type="Gene3D" id="3.20.20.140">
    <property type="entry name" value="Metal-dependent hydrolases"/>
    <property type="match status" value="1"/>
</dbReference>
<evidence type="ECO:0000256" key="2">
    <source>
        <dbReference type="ARBA" id="ARBA00022801"/>
    </source>
</evidence>
<comment type="cofactor">
    <cofactor evidence="3">
        <name>a divalent metal cation</name>
        <dbReference type="ChEBI" id="CHEBI:60240"/>
    </cofactor>
    <text evidence="3">Binds 2 divalent metal cations per subunit.</text>
</comment>
<comment type="catalytic activity">
    <reaction evidence="3">
        <text>a D-aminoacyl-tRNA + H2O = a tRNA + a D-alpha-amino acid + H(+)</text>
        <dbReference type="Rhea" id="RHEA:13953"/>
        <dbReference type="Rhea" id="RHEA-COMP:10123"/>
        <dbReference type="Rhea" id="RHEA-COMP:10124"/>
        <dbReference type="ChEBI" id="CHEBI:15377"/>
        <dbReference type="ChEBI" id="CHEBI:15378"/>
        <dbReference type="ChEBI" id="CHEBI:59871"/>
        <dbReference type="ChEBI" id="CHEBI:78442"/>
        <dbReference type="ChEBI" id="CHEBI:79333"/>
        <dbReference type="EC" id="3.1.1.96"/>
    </reaction>
</comment>
<reference evidence="5 6" key="1">
    <citation type="submission" date="2020-05" db="EMBL/GenBank/DDBJ databases">
        <title>Complete genome sequence of of a novel Thermoleptolyngbya strain isolated from hot springs of Ganzi, Sichuan China.</title>
        <authorList>
            <person name="Tang J."/>
            <person name="Daroch M."/>
            <person name="Li L."/>
            <person name="Waleron K."/>
            <person name="Waleron M."/>
            <person name="Waleron M."/>
        </authorList>
    </citation>
    <scope>NUCLEOTIDE SEQUENCE [LARGE SCALE GENOMIC DNA]</scope>
    <source>
        <strain evidence="5 6">PKUAC-SCTA183</strain>
    </source>
</reference>
<dbReference type="RefSeq" id="WP_172353955.1">
    <property type="nucleotide sequence ID" value="NZ_CP053661.1"/>
</dbReference>
<dbReference type="GO" id="GO:0004536">
    <property type="term" value="F:DNA nuclease activity"/>
    <property type="evidence" value="ECO:0007669"/>
    <property type="project" value="InterPro"/>
</dbReference>
<dbReference type="FunFam" id="3.20.20.140:FF:000005">
    <property type="entry name" value="TatD family hydrolase"/>
    <property type="match status" value="1"/>
</dbReference>
<dbReference type="PROSITE" id="PS01137">
    <property type="entry name" value="TATD_1"/>
    <property type="match status" value="1"/>
</dbReference>
<dbReference type="PANTHER" id="PTHR46124:SF2">
    <property type="entry name" value="D-AMINOACYL-TRNA DEACYLASE"/>
    <property type="match status" value="1"/>
</dbReference>
<dbReference type="Proteomes" id="UP000505210">
    <property type="component" value="Chromosome"/>
</dbReference>
<dbReference type="HAMAP" id="MF_02048">
    <property type="entry name" value="Deacylase_DTD3"/>
    <property type="match status" value="1"/>
</dbReference>
<comment type="similarity">
    <text evidence="3">Belongs to the metallo-dependent hydrolases superfamily. TatD-type hydrolase family. DTD3 subfamily.</text>
</comment>
<dbReference type="PIRSF" id="PIRSF005902">
    <property type="entry name" value="DNase_TatD"/>
    <property type="match status" value="1"/>
</dbReference>
<feature type="binding site" evidence="3 4">
    <location>
        <position position="13"/>
    </location>
    <ligand>
        <name>a divalent metal cation</name>
        <dbReference type="ChEBI" id="CHEBI:60240"/>
        <label>1</label>
    </ligand>
</feature>
<comment type="catalytic activity">
    <reaction evidence="3">
        <text>D-tyrosyl-tRNA(Tyr) + H2O = D-tyrosine + tRNA(Tyr)</text>
        <dbReference type="Rhea" id="RHEA:25347"/>
        <dbReference type="Rhea" id="RHEA-COMP:9707"/>
        <dbReference type="Rhea" id="RHEA-COMP:9872"/>
        <dbReference type="ChEBI" id="CHEBI:15377"/>
        <dbReference type="ChEBI" id="CHEBI:58570"/>
        <dbReference type="ChEBI" id="CHEBI:78442"/>
        <dbReference type="ChEBI" id="CHEBI:78723"/>
    </reaction>
</comment>
<comment type="function">
    <text evidence="3">Catalyzes the hydrolysis of D-tyrosyl-tRNA(Tyr).</text>
</comment>
<keyword evidence="2 3" id="KW-0378">Hydrolase</keyword>
<dbReference type="InterPro" id="IPR001130">
    <property type="entry name" value="TatD-like"/>
</dbReference>